<dbReference type="InterPro" id="IPR013740">
    <property type="entry name" value="Redoxin"/>
</dbReference>
<evidence type="ECO:0000313" key="3">
    <source>
        <dbReference type="Proteomes" id="UP000295543"/>
    </source>
</evidence>
<proteinExistence type="predicted"/>
<dbReference type="Proteomes" id="UP000295543">
    <property type="component" value="Unassembled WGS sequence"/>
</dbReference>
<accession>A0A4R5UA78</accession>
<dbReference type="EMBL" id="SMTG01000003">
    <property type="protein sequence ID" value="TDK31613.1"/>
    <property type="molecule type" value="Genomic_DNA"/>
</dbReference>
<evidence type="ECO:0000259" key="1">
    <source>
        <dbReference type="PROSITE" id="PS51352"/>
    </source>
</evidence>
<dbReference type="SUPFAM" id="SSF52833">
    <property type="entry name" value="Thioredoxin-like"/>
    <property type="match status" value="1"/>
</dbReference>
<gene>
    <name evidence="2" type="ORF">E2F49_08645</name>
</gene>
<protein>
    <submittedName>
        <fullName evidence="2">TlpA family protein disulfide reductase</fullName>
    </submittedName>
</protein>
<dbReference type="InterPro" id="IPR013766">
    <property type="entry name" value="Thioredoxin_domain"/>
</dbReference>
<dbReference type="GO" id="GO:0016491">
    <property type="term" value="F:oxidoreductase activity"/>
    <property type="evidence" value="ECO:0007669"/>
    <property type="project" value="InterPro"/>
</dbReference>
<dbReference type="Pfam" id="PF08534">
    <property type="entry name" value="Redoxin"/>
    <property type="match status" value="1"/>
</dbReference>
<comment type="caution">
    <text evidence="2">The sequence shown here is derived from an EMBL/GenBank/DDBJ whole genome shotgun (WGS) entry which is preliminary data.</text>
</comment>
<reference evidence="2 3" key="1">
    <citation type="submission" date="2019-03" db="EMBL/GenBank/DDBJ databases">
        <title>Luteimonas zhaokaii sp.nov., isolated from the rectal contents of Plateau pika in Yushu, Qinghai Province, China.</title>
        <authorList>
            <person name="Zhang G."/>
        </authorList>
    </citation>
    <scope>NUCLEOTIDE SEQUENCE [LARGE SCALE GENOMIC DNA]</scope>
    <source>
        <strain evidence="2 3">THG-MD21</strain>
    </source>
</reference>
<evidence type="ECO:0000313" key="2">
    <source>
        <dbReference type="EMBL" id="TDK31613.1"/>
    </source>
</evidence>
<dbReference type="Gene3D" id="3.40.30.10">
    <property type="entry name" value="Glutaredoxin"/>
    <property type="match status" value="1"/>
</dbReference>
<name>A0A4R5UA78_9GAMM</name>
<dbReference type="OrthoDB" id="9796554at2"/>
<dbReference type="PANTHER" id="PTHR42852">
    <property type="entry name" value="THIOL:DISULFIDE INTERCHANGE PROTEIN DSBE"/>
    <property type="match status" value="1"/>
</dbReference>
<dbReference type="PROSITE" id="PS51352">
    <property type="entry name" value="THIOREDOXIN_2"/>
    <property type="match status" value="1"/>
</dbReference>
<feature type="domain" description="Thioredoxin" evidence="1">
    <location>
        <begin position="20"/>
        <end position="159"/>
    </location>
</feature>
<dbReference type="InterPro" id="IPR036249">
    <property type="entry name" value="Thioredoxin-like_sf"/>
</dbReference>
<keyword evidence="3" id="KW-1185">Reference proteome</keyword>
<organism evidence="2 3">
    <name type="scientific">Luteimonas terrae</name>
    <dbReference type="NCBI Taxonomy" id="1530191"/>
    <lineage>
        <taxon>Bacteria</taxon>
        <taxon>Pseudomonadati</taxon>
        <taxon>Pseudomonadota</taxon>
        <taxon>Gammaproteobacteria</taxon>
        <taxon>Lysobacterales</taxon>
        <taxon>Lysobacteraceae</taxon>
        <taxon>Luteimonas</taxon>
    </lineage>
</organism>
<dbReference type="CDD" id="cd02966">
    <property type="entry name" value="TlpA_like_family"/>
    <property type="match status" value="1"/>
</dbReference>
<dbReference type="AlphaFoldDB" id="A0A4R5UA78"/>
<dbReference type="PANTHER" id="PTHR42852:SF18">
    <property type="entry name" value="CHROMOSOME UNDETERMINED SCAFFOLD_47, WHOLE GENOME SHOTGUN SEQUENCE"/>
    <property type="match status" value="1"/>
</dbReference>
<dbReference type="InterPro" id="IPR050553">
    <property type="entry name" value="Thioredoxin_ResA/DsbE_sf"/>
</dbReference>
<sequence>MYADTLSATAPAPPEGVSVAKRGDVIAPFEVAGLDGDAIRVPTAHAGQRVLVNIWASWCGPCIEEMPELDRFAGEQGANGVQVLGIALDDAAAVRDFLQRIPVDYAIALDAPGPADAGVRLGNPRGVLPYTVLLSPDGRLLKQRIGPFAHGEIDGWVAD</sequence>